<evidence type="ECO:0000313" key="6">
    <source>
        <dbReference type="EMBL" id="NNF05161.1"/>
    </source>
</evidence>
<dbReference type="PANTHER" id="PTHR30469">
    <property type="entry name" value="MULTIDRUG RESISTANCE PROTEIN MDTA"/>
    <property type="match status" value="1"/>
</dbReference>
<dbReference type="SUPFAM" id="SSF111369">
    <property type="entry name" value="HlyD-like secretion proteins"/>
    <property type="match status" value="1"/>
</dbReference>
<name>A0A7Y2E4S4_UNCEI</name>
<dbReference type="InterPro" id="IPR006143">
    <property type="entry name" value="RND_pump_MFP"/>
</dbReference>
<reference evidence="6 7" key="1">
    <citation type="submission" date="2020-03" db="EMBL/GenBank/DDBJ databases">
        <title>Metabolic flexibility allows generalist bacteria to become dominant in a frequently disturbed ecosystem.</title>
        <authorList>
            <person name="Chen Y.-J."/>
            <person name="Leung P.M."/>
            <person name="Bay S.K."/>
            <person name="Hugenholtz P."/>
            <person name="Kessler A.J."/>
            <person name="Shelley G."/>
            <person name="Waite D.W."/>
            <person name="Cook P.L."/>
            <person name="Greening C."/>
        </authorList>
    </citation>
    <scope>NUCLEOTIDE SEQUENCE [LARGE SCALE GENOMIC DNA]</scope>
    <source>
        <strain evidence="6">SS_bin_28</strain>
    </source>
</reference>
<dbReference type="EMBL" id="JABDJR010000003">
    <property type="protein sequence ID" value="NNF05161.1"/>
    <property type="molecule type" value="Genomic_DNA"/>
</dbReference>
<dbReference type="PANTHER" id="PTHR30469:SF15">
    <property type="entry name" value="HLYD FAMILY OF SECRETION PROTEINS"/>
    <property type="match status" value="1"/>
</dbReference>
<feature type="domain" description="CusB-like beta-barrel" evidence="5">
    <location>
        <begin position="287"/>
        <end position="357"/>
    </location>
</feature>
<dbReference type="Gene3D" id="1.10.287.470">
    <property type="entry name" value="Helix hairpin bin"/>
    <property type="match status" value="1"/>
</dbReference>
<dbReference type="Gene3D" id="2.40.50.100">
    <property type="match status" value="1"/>
</dbReference>
<proteinExistence type="inferred from homology"/>
<organism evidence="6 7">
    <name type="scientific">Eiseniibacteriota bacterium</name>
    <dbReference type="NCBI Taxonomy" id="2212470"/>
    <lineage>
        <taxon>Bacteria</taxon>
        <taxon>Candidatus Eiseniibacteriota</taxon>
    </lineage>
</organism>
<feature type="chain" id="PRO_5030542871" evidence="3">
    <location>
        <begin position="27"/>
        <end position="453"/>
    </location>
</feature>
<feature type="domain" description="Multidrug resistance protein MdtA-like barrel-sandwich hybrid" evidence="4">
    <location>
        <begin position="111"/>
        <end position="273"/>
    </location>
</feature>
<feature type="signal peptide" evidence="3">
    <location>
        <begin position="1"/>
        <end position="26"/>
    </location>
</feature>
<dbReference type="GO" id="GO:1990281">
    <property type="term" value="C:efflux pump complex"/>
    <property type="evidence" value="ECO:0007669"/>
    <property type="project" value="TreeGrafter"/>
</dbReference>
<protein>
    <submittedName>
        <fullName evidence="6">Efflux RND transporter periplasmic adaptor subunit</fullName>
    </submittedName>
</protein>
<dbReference type="Proteomes" id="UP000547674">
    <property type="component" value="Unassembled WGS sequence"/>
</dbReference>
<evidence type="ECO:0000256" key="3">
    <source>
        <dbReference type="SAM" id="SignalP"/>
    </source>
</evidence>
<evidence type="ECO:0000256" key="1">
    <source>
        <dbReference type="ARBA" id="ARBA00009477"/>
    </source>
</evidence>
<comment type="similarity">
    <text evidence="1">Belongs to the membrane fusion protein (MFP) (TC 8.A.1) family.</text>
</comment>
<accession>A0A7Y2E4S4</accession>
<dbReference type="GO" id="GO:0015562">
    <property type="term" value="F:efflux transmembrane transporter activity"/>
    <property type="evidence" value="ECO:0007669"/>
    <property type="project" value="TreeGrafter"/>
</dbReference>
<evidence type="ECO:0000313" key="7">
    <source>
        <dbReference type="Proteomes" id="UP000547674"/>
    </source>
</evidence>
<feature type="region of interest" description="Disordered" evidence="2">
    <location>
        <begin position="26"/>
        <end position="87"/>
    </location>
</feature>
<dbReference type="Pfam" id="PF25917">
    <property type="entry name" value="BSH_RND"/>
    <property type="match status" value="1"/>
</dbReference>
<evidence type="ECO:0000256" key="2">
    <source>
        <dbReference type="SAM" id="MobiDB-lite"/>
    </source>
</evidence>
<feature type="compositionally biased region" description="Acidic residues" evidence="2">
    <location>
        <begin position="56"/>
        <end position="66"/>
    </location>
</feature>
<dbReference type="InterPro" id="IPR058625">
    <property type="entry name" value="MdtA-like_BSH"/>
</dbReference>
<dbReference type="Gene3D" id="2.40.420.20">
    <property type="match status" value="1"/>
</dbReference>
<dbReference type="AlphaFoldDB" id="A0A7Y2E4S4"/>
<evidence type="ECO:0000259" key="5">
    <source>
        <dbReference type="Pfam" id="PF25954"/>
    </source>
</evidence>
<dbReference type="Pfam" id="PF25954">
    <property type="entry name" value="Beta-barrel_RND_2"/>
    <property type="match status" value="1"/>
</dbReference>
<feature type="compositionally biased region" description="Basic and acidic residues" evidence="2">
    <location>
        <begin position="37"/>
        <end position="48"/>
    </location>
</feature>
<dbReference type="Gene3D" id="2.40.30.170">
    <property type="match status" value="1"/>
</dbReference>
<gene>
    <name evidence="6" type="ORF">HKN21_00235</name>
</gene>
<sequence length="453" mass="49995">MGTKTNVLRLFLVLALLLGLAGCNEATGGDGASADSTKSESKDKDGDTKNASSSGDSDDEKSDSESDSASKDETEKKKPKKEKVTNVNASKVQMGDLIVPVIAEGTIRSRNEAELRTEIAGRIDRVYVTEGQFVKRGQMIARLDDRQYRVELTEAENQYLEALGRLAVDEEKLDSRAATDRLTTSLEDLKDQLNRGVISRKEFQDRQLALEVDAVRDGAYRGDLVQVRSGIAAARAAKDRAALNLERSEVRAPFSGVITNLDLTKGERVNASEVICRLVDSVNLEAKVAVLESDLKGLEEGRDVRLELPALAETLQVTLDVLSPQIDPESRTCDLLMRFKNPDGRVRPGMFVRAAIAGDIYRDRLMVPREAILTRDGRPLLFKIKDKRAEWVYVQLGKSNDRMIEIEKILQGGPLKPGTLCVVSDHLTLTHNAKVKVKKVVEPEVAWAKPETE</sequence>
<keyword evidence="3" id="KW-0732">Signal</keyword>
<dbReference type="InterPro" id="IPR058792">
    <property type="entry name" value="Beta-barrel_RND_2"/>
</dbReference>
<evidence type="ECO:0000259" key="4">
    <source>
        <dbReference type="Pfam" id="PF25917"/>
    </source>
</evidence>
<dbReference type="NCBIfam" id="TIGR01730">
    <property type="entry name" value="RND_mfp"/>
    <property type="match status" value="1"/>
</dbReference>
<dbReference type="PROSITE" id="PS51257">
    <property type="entry name" value="PROKAR_LIPOPROTEIN"/>
    <property type="match status" value="1"/>
</dbReference>
<comment type="caution">
    <text evidence="6">The sequence shown here is derived from an EMBL/GenBank/DDBJ whole genome shotgun (WGS) entry which is preliminary data.</text>
</comment>